<proteinExistence type="predicted"/>
<dbReference type="RefSeq" id="WP_377360489.1">
    <property type="nucleotide sequence ID" value="NZ_JBHTCM010000025.1"/>
</dbReference>
<organism evidence="3 4">
    <name type="scientific">Rhodocista pekingensis</name>
    <dbReference type="NCBI Taxonomy" id="201185"/>
    <lineage>
        <taxon>Bacteria</taxon>
        <taxon>Pseudomonadati</taxon>
        <taxon>Pseudomonadota</taxon>
        <taxon>Alphaproteobacteria</taxon>
        <taxon>Rhodospirillales</taxon>
        <taxon>Azospirillaceae</taxon>
        <taxon>Rhodocista</taxon>
    </lineage>
</organism>
<dbReference type="InterPro" id="IPR050465">
    <property type="entry name" value="UPF0194_transport"/>
</dbReference>
<comment type="subcellular location">
    <subcellularLocation>
        <location evidence="1">Cell envelope</location>
    </subcellularLocation>
</comment>
<dbReference type="Proteomes" id="UP001596456">
    <property type="component" value="Unassembled WGS sequence"/>
</dbReference>
<dbReference type="SUPFAM" id="SSF111369">
    <property type="entry name" value="HlyD-like secretion proteins"/>
    <property type="match status" value="1"/>
</dbReference>
<dbReference type="PANTHER" id="PTHR32347">
    <property type="entry name" value="EFFLUX SYSTEM COMPONENT YKNX-RELATED"/>
    <property type="match status" value="1"/>
</dbReference>
<evidence type="ECO:0000256" key="1">
    <source>
        <dbReference type="ARBA" id="ARBA00004196"/>
    </source>
</evidence>
<evidence type="ECO:0000256" key="2">
    <source>
        <dbReference type="ARBA" id="ARBA00023054"/>
    </source>
</evidence>
<accession>A0ABW2L0L1</accession>
<evidence type="ECO:0000313" key="4">
    <source>
        <dbReference type="Proteomes" id="UP001596456"/>
    </source>
</evidence>
<gene>
    <name evidence="3" type="ORF">ACFQPS_17415</name>
</gene>
<keyword evidence="2" id="KW-0175">Coiled coil</keyword>
<dbReference type="Gene3D" id="2.40.30.170">
    <property type="match status" value="1"/>
</dbReference>
<comment type="caution">
    <text evidence="3">The sequence shown here is derived from an EMBL/GenBank/DDBJ whole genome shotgun (WGS) entry which is preliminary data.</text>
</comment>
<protein>
    <submittedName>
        <fullName evidence="3">Efflux RND transporter periplasmic adaptor subunit</fullName>
    </submittedName>
</protein>
<dbReference type="EMBL" id="JBHTCM010000025">
    <property type="protein sequence ID" value="MFC7334948.1"/>
    <property type="molecule type" value="Genomic_DNA"/>
</dbReference>
<evidence type="ECO:0000313" key="3">
    <source>
        <dbReference type="EMBL" id="MFC7334948.1"/>
    </source>
</evidence>
<keyword evidence="4" id="KW-1185">Reference proteome</keyword>
<name>A0ABW2L0L1_9PROT</name>
<sequence>MEAAPARPAGVGDSLNRQLLRMGAMLQLERRARRCAREELPFVMVNETNGLLPYQQALLWQGDGSGGGRMAAVSGLAVFDATGPYLAWAAKVCRHLLAKPSAEGGDRPRVVRAGDLPPDLVAAWAEWLPAEAVWAPLPGPAAQTPDGLRLGGLLFARAEPWSEADLHLLDYLADAYAHAWVAKEAKLDATAWLRGRRRLRRGAVVAAVAAALVLLLPVRQSALAPAEVVPRAPTLVRSPLTGVVERIHVQPNQPVAAGDLLLTLDPTELTTKLNVAVKARDVALAEYTQAAQLAVFDPEAKARLAVLEARLAQQELEVGFLRDMLGRVAIRAPEAGVAVFDDPNDWLGRPVSQGERVMLVADPGRVELEIRLSAGDAVTLQPGAAVQFFPNVAPAAPDRGTVNFVGYAASPGPDGVLSYRLKADLEADGDLRIGQRGTAKVFGPRAPLILALLRRPLATVRQWLAI</sequence>
<dbReference type="PANTHER" id="PTHR32347:SF23">
    <property type="entry name" value="BLL5650 PROTEIN"/>
    <property type="match status" value="1"/>
</dbReference>
<dbReference type="Gene3D" id="2.40.50.100">
    <property type="match status" value="1"/>
</dbReference>
<reference evidence="4" key="1">
    <citation type="journal article" date="2019" name="Int. J. Syst. Evol. Microbiol.">
        <title>The Global Catalogue of Microorganisms (GCM) 10K type strain sequencing project: providing services to taxonomists for standard genome sequencing and annotation.</title>
        <authorList>
            <consortium name="The Broad Institute Genomics Platform"/>
            <consortium name="The Broad Institute Genome Sequencing Center for Infectious Disease"/>
            <person name="Wu L."/>
            <person name="Ma J."/>
        </authorList>
    </citation>
    <scope>NUCLEOTIDE SEQUENCE [LARGE SCALE GENOMIC DNA]</scope>
    <source>
        <strain evidence="4">CGMCC 1.16275</strain>
    </source>
</reference>